<dbReference type="Gene3D" id="2.170.150.70">
    <property type="match status" value="1"/>
</dbReference>
<gene>
    <name evidence="2" type="ORF">D7B24_008597</name>
</gene>
<dbReference type="AlphaFoldDB" id="A0A3M9Y4G1"/>
<evidence type="ECO:0000256" key="1">
    <source>
        <dbReference type="SAM" id="MobiDB-lite"/>
    </source>
</evidence>
<accession>A0A3M9Y4G1</accession>
<name>A0A3M9Y4G1_9PEZI</name>
<feature type="compositionally biased region" description="Acidic residues" evidence="1">
    <location>
        <begin position="147"/>
        <end position="162"/>
    </location>
</feature>
<comment type="caution">
    <text evidence="2">The sequence shown here is derived from an EMBL/GenBank/DDBJ whole genome shotgun (WGS) entry which is preliminary data.</text>
</comment>
<dbReference type="GeneID" id="39612286"/>
<dbReference type="Proteomes" id="UP000267145">
    <property type="component" value="Unassembled WGS sequence"/>
</dbReference>
<dbReference type="RefSeq" id="XP_028493531.1">
    <property type="nucleotide sequence ID" value="XM_028642683.1"/>
</dbReference>
<protein>
    <recommendedName>
        <fullName evidence="4">CENP-V/GFA domain-containing protein</fullName>
    </recommendedName>
</protein>
<evidence type="ECO:0008006" key="4">
    <source>
        <dbReference type="Google" id="ProtNLM"/>
    </source>
</evidence>
<sequence length="297" mass="33004">MSLLRPLRGGCHCGRNRYIIDVPKNETELAQVIFNADSLHRSSLATPLAAFLRVPLAWHRSSTTSFFPDETHAMIHRVFESQDPAQRQTKRYFCGYCGTPLSFWTERPQREADFIQLTLASLAGEDLRDLEDMGLLPELEDTRSPEAEPEPDSEPEPEPDVESENKSGVRTVQIARRAASNRESQSVPWFNSLVEGSRLGKTVRQGHSITERRNGTTTVEWEIVEWTGDDDDRDGNVAPEVEDVDMSSGNMSSGNRSSGNRSSGNRSSGNRSNAGSKTGKRKLRDRGDSDVAAEGTH</sequence>
<keyword evidence="3" id="KW-1185">Reference proteome</keyword>
<feature type="compositionally biased region" description="Low complexity" evidence="1">
    <location>
        <begin position="247"/>
        <end position="276"/>
    </location>
</feature>
<dbReference type="STRING" id="1051616.A0A3M9Y4G1"/>
<dbReference type="EMBL" id="RBVV01000079">
    <property type="protein sequence ID" value="RNJ55373.1"/>
    <property type="molecule type" value="Genomic_DNA"/>
</dbReference>
<organism evidence="2 3">
    <name type="scientific">Verticillium nonalfalfae</name>
    <dbReference type="NCBI Taxonomy" id="1051616"/>
    <lineage>
        <taxon>Eukaryota</taxon>
        <taxon>Fungi</taxon>
        <taxon>Dikarya</taxon>
        <taxon>Ascomycota</taxon>
        <taxon>Pezizomycotina</taxon>
        <taxon>Sordariomycetes</taxon>
        <taxon>Hypocreomycetidae</taxon>
        <taxon>Glomerellales</taxon>
        <taxon>Plectosphaerellaceae</taxon>
        <taxon>Verticillium</taxon>
    </lineage>
</organism>
<feature type="region of interest" description="Disordered" evidence="1">
    <location>
        <begin position="225"/>
        <end position="297"/>
    </location>
</feature>
<feature type="region of interest" description="Disordered" evidence="1">
    <location>
        <begin position="140"/>
        <end position="170"/>
    </location>
</feature>
<evidence type="ECO:0000313" key="2">
    <source>
        <dbReference type="EMBL" id="RNJ55373.1"/>
    </source>
</evidence>
<reference evidence="2 3" key="1">
    <citation type="submission" date="2018-10" db="EMBL/GenBank/DDBJ databases">
        <title>Genome sequence of Verticillium nonalfalfae VnAa140.</title>
        <authorList>
            <person name="Stajich J.E."/>
            <person name="Kasson M.T."/>
        </authorList>
    </citation>
    <scope>NUCLEOTIDE SEQUENCE [LARGE SCALE GENOMIC DNA]</scope>
    <source>
        <strain evidence="2 3">VnAa140</strain>
    </source>
</reference>
<proteinExistence type="predicted"/>
<evidence type="ECO:0000313" key="3">
    <source>
        <dbReference type="Proteomes" id="UP000267145"/>
    </source>
</evidence>